<feature type="signal peptide" evidence="1">
    <location>
        <begin position="1"/>
        <end position="23"/>
    </location>
</feature>
<keyword evidence="1" id="KW-0732">Signal</keyword>
<evidence type="ECO:0000256" key="1">
    <source>
        <dbReference type="SAM" id="SignalP"/>
    </source>
</evidence>
<organism evidence="2">
    <name type="scientific">Phakopsora pachyrhizi</name>
    <name type="common">Asian soybean rust disease fungus</name>
    <dbReference type="NCBI Taxonomy" id="170000"/>
    <lineage>
        <taxon>Eukaryota</taxon>
        <taxon>Fungi</taxon>
        <taxon>Dikarya</taxon>
        <taxon>Basidiomycota</taxon>
        <taxon>Pucciniomycotina</taxon>
        <taxon>Pucciniomycetes</taxon>
        <taxon>Pucciniales</taxon>
        <taxon>Phakopsoraceae</taxon>
        <taxon>Phakopsora</taxon>
    </lineage>
</organism>
<dbReference type="AlphaFoldDB" id="A0A0S1MK96"/>
<reference evidence="2" key="1">
    <citation type="submission" date="2015-07" db="EMBL/GenBank/DDBJ databases">
        <title>Elucidating the P. pachyrhizi secretome and potential effectors.</title>
        <authorList>
            <person name="de Carvalho M.C.C.G."/>
            <person name="Nascimento L.C."/>
            <person name="Darben L.M."/>
            <person name="Polizel-Podanosqui A.M."/>
            <person name="Lopes-Caitar V.S."/>
            <person name="Rocha C.S."/>
            <person name="Qi M."/>
            <person name="Carazolle M."/>
            <person name="Kuwahara M.K."/>
            <person name="Pereira G.A.G."/>
            <person name="Abdelnoor R.V."/>
            <person name="Whitham S.A."/>
            <person name="Marcelino-Guimaraes F.C."/>
        </authorList>
    </citation>
    <scope>NUCLEOTIDE SEQUENCE</scope>
</reference>
<protein>
    <submittedName>
        <fullName evidence="2">Putative HAD superfamily hydrolase</fullName>
    </submittedName>
</protein>
<keyword evidence="2" id="KW-0378">Hydrolase</keyword>
<dbReference type="GO" id="GO:0016787">
    <property type="term" value="F:hydrolase activity"/>
    <property type="evidence" value="ECO:0007669"/>
    <property type="project" value="UniProtKB-KW"/>
</dbReference>
<name>A0A0S1MK96_PHAPC</name>
<evidence type="ECO:0000313" key="2">
    <source>
        <dbReference type="EMBL" id="ALL41234.1"/>
    </source>
</evidence>
<accession>A0A0S1MK96</accession>
<sequence length="50" mass="5300">MYCLLWEGSLILVLSVLDGPLHGIVDVVDNDSGLVGRFASSIHAGTEQDS</sequence>
<feature type="chain" id="PRO_5006589345" evidence="1">
    <location>
        <begin position="24"/>
        <end position="50"/>
    </location>
</feature>
<proteinExistence type="evidence at transcript level"/>
<dbReference type="EMBL" id="KT247145">
    <property type="protein sequence ID" value="ALL41234.1"/>
    <property type="molecule type" value="mRNA"/>
</dbReference>